<reference evidence="2" key="2">
    <citation type="submission" date="2017-06" db="EMBL/GenBank/DDBJ databases">
        <title>WGS assembly of Brachypodium distachyon.</title>
        <authorList>
            <consortium name="The International Brachypodium Initiative"/>
            <person name="Lucas S."/>
            <person name="Harmon-Smith M."/>
            <person name="Lail K."/>
            <person name="Tice H."/>
            <person name="Grimwood J."/>
            <person name="Bruce D."/>
            <person name="Barry K."/>
            <person name="Shu S."/>
            <person name="Lindquist E."/>
            <person name="Wang M."/>
            <person name="Pitluck S."/>
            <person name="Vogel J.P."/>
            <person name="Garvin D.F."/>
            <person name="Mockler T.C."/>
            <person name="Schmutz J."/>
            <person name="Rokhsar D."/>
            <person name="Bevan M.W."/>
        </authorList>
    </citation>
    <scope>NUCLEOTIDE SEQUENCE</scope>
    <source>
        <strain evidence="2">Bd21</strain>
    </source>
</reference>
<keyword evidence="4" id="KW-1185">Reference proteome</keyword>
<feature type="compositionally biased region" description="Low complexity" evidence="1">
    <location>
        <begin position="15"/>
        <end position="32"/>
    </location>
</feature>
<evidence type="ECO:0000313" key="3">
    <source>
        <dbReference type="EnsemblPlants" id="PNT62419"/>
    </source>
</evidence>
<organism evidence="2">
    <name type="scientific">Brachypodium distachyon</name>
    <name type="common">Purple false brome</name>
    <name type="synonym">Trachynia distachya</name>
    <dbReference type="NCBI Taxonomy" id="15368"/>
    <lineage>
        <taxon>Eukaryota</taxon>
        <taxon>Viridiplantae</taxon>
        <taxon>Streptophyta</taxon>
        <taxon>Embryophyta</taxon>
        <taxon>Tracheophyta</taxon>
        <taxon>Spermatophyta</taxon>
        <taxon>Magnoliopsida</taxon>
        <taxon>Liliopsida</taxon>
        <taxon>Poales</taxon>
        <taxon>Poaceae</taxon>
        <taxon>BOP clade</taxon>
        <taxon>Pooideae</taxon>
        <taxon>Stipodae</taxon>
        <taxon>Brachypodieae</taxon>
        <taxon>Brachypodium</taxon>
    </lineage>
</organism>
<feature type="region of interest" description="Disordered" evidence="1">
    <location>
        <begin position="1"/>
        <end position="44"/>
    </location>
</feature>
<gene>
    <name evidence="2" type="ORF">BRADI_4g02963v3</name>
</gene>
<accession>A0A2K2CK65</accession>
<dbReference type="EMBL" id="CM000883">
    <property type="protein sequence ID" value="PNT62419.1"/>
    <property type="molecule type" value="Genomic_DNA"/>
</dbReference>
<dbReference type="InParanoid" id="A0A2K2CK65"/>
<dbReference type="Proteomes" id="UP000008810">
    <property type="component" value="Chromosome 4"/>
</dbReference>
<evidence type="ECO:0000256" key="1">
    <source>
        <dbReference type="SAM" id="MobiDB-lite"/>
    </source>
</evidence>
<evidence type="ECO:0000313" key="4">
    <source>
        <dbReference type="Proteomes" id="UP000008810"/>
    </source>
</evidence>
<proteinExistence type="predicted"/>
<evidence type="ECO:0000313" key="2">
    <source>
        <dbReference type="EMBL" id="PNT62419.1"/>
    </source>
</evidence>
<reference evidence="3" key="3">
    <citation type="submission" date="2018-08" db="UniProtKB">
        <authorList>
            <consortium name="EnsemblPlants"/>
        </authorList>
    </citation>
    <scope>IDENTIFICATION</scope>
    <source>
        <strain evidence="3">cv. Bd21</strain>
    </source>
</reference>
<reference evidence="2 3" key="1">
    <citation type="journal article" date="2010" name="Nature">
        <title>Genome sequencing and analysis of the model grass Brachypodium distachyon.</title>
        <authorList>
            <consortium name="International Brachypodium Initiative"/>
        </authorList>
    </citation>
    <scope>NUCLEOTIDE SEQUENCE [LARGE SCALE GENOMIC DNA]</scope>
    <source>
        <strain evidence="2 3">Bd21</strain>
    </source>
</reference>
<dbReference type="Gramene" id="PNT62419">
    <property type="protein sequence ID" value="PNT62419"/>
    <property type="gene ID" value="BRADI_4g02963v3"/>
</dbReference>
<protein>
    <submittedName>
        <fullName evidence="2 3">Uncharacterized protein</fullName>
    </submittedName>
</protein>
<dbReference type="EnsemblPlants" id="PNT62419">
    <property type="protein sequence ID" value="PNT62419"/>
    <property type="gene ID" value="BRADI_4g02963v3"/>
</dbReference>
<name>A0A2K2CK65_BRADI</name>
<dbReference type="AlphaFoldDB" id="A0A2K2CK65"/>
<sequence>MEPAGDIPAVPNSSAAPLVGPAGAPVAPVAPATQPSSCSAPPPRAVTLLLRTPPGLPAAVLPLAPPSRHPVATLASRRRPPACSTCRPACPLPSSGKRREEKEIREGDAMREWVEEKKREGLVNDKWVPYELEDMGTQIWLCRSAHSHRVDFLFGGSVRVSEDVRENRAGAGSPRVVRGQGV</sequence>